<keyword evidence="7" id="KW-1185">Reference proteome</keyword>
<name>A0ABV4U5D3_9BACT</name>
<dbReference type="SMART" id="SM00382">
    <property type="entry name" value="AAA"/>
    <property type="match status" value="2"/>
</dbReference>
<sequence>MALLLTCENLTKTFGTRSLFEGVALSIQEGDRVGLIGPNGSGKSTLLKILAGLETADVDQPGDGSAKAGITSRKNLRVGYVAQQDAFDEHATLLDVLADGLTDQFHDAHDREQLAYVALSKVGLDDPSVTVGSLSGGWRKRVALARELAREPDVLLMDEPTNHLDVRGIEWLEQILANQPFASVVVTHDRYFLERAVSRVVELNRTYPAGVFSVDGPYSTFLQRRADFLESQQQQQQSLASKVREDIRWLSRGAKARRTKSKSRIDASHGRMDELADLKSRNAPGRAAGVQFAASGRQTQKLLVATGLAKSLGGRLLFRDLDLMLSPGTCIGLLGENGSGKTTLIRLLTGELSPDEGTIKRADNLRTVVFTQAREELDPRQSLRDALAHGGDFVTFRDKPVHVNAWASRFLFDAQQLKVSVGDLSGGEQARILMARLMLKPADLLILDEPTNDLDIASLEVLEQSLSDFPGAIMLVTHDRFMLDRLSTDILALDGAGGAKFYAELAQWQNAQDEAESRQKKRGRSGEADRNDTGSATAVAAPATKVKLSYKEQRELDQMESNITAAEAEVARLEALMADPDVLADHARLTACCRDLESAQAKVTKLYKRWEVLESRRA</sequence>
<evidence type="ECO:0000256" key="3">
    <source>
        <dbReference type="SAM" id="Coils"/>
    </source>
</evidence>
<dbReference type="Proteomes" id="UP001575105">
    <property type="component" value="Unassembled WGS sequence"/>
</dbReference>
<dbReference type="InterPro" id="IPR027417">
    <property type="entry name" value="P-loop_NTPase"/>
</dbReference>
<evidence type="ECO:0000313" key="7">
    <source>
        <dbReference type="Proteomes" id="UP001575105"/>
    </source>
</evidence>
<feature type="domain" description="ABC transporter" evidence="5">
    <location>
        <begin position="303"/>
        <end position="520"/>
    </location>
</feature>
<dbReference type="InterPro" id="IPR032524">
    <property type="entry name" value="ABC_tran_C"/>
</dbReference>
<evidence type="ECO:0000256" key="2">
    <source>
        <dbReference type="ARBA" id="ARBA00022840"/>
    </source>
</evidence>
<dbReference type="InterPro" id="IPR051309">
    <property type="entry name" value="ABCF_ATPase"/>
</dbReference>
<dbReference type="PANTHER" id="PTHR42855:SF1">
    <property type="entry name" value="ABC TRANSPORTER DOMAIN-CONTAINING PROTEIN"/>
    <property type="match status" value="1"/>
</dbReference>
<organism evidence="6 7">
    <name type="scientific">Natronomicrosphaera hydrolytica</name>
    <dbReference type="NCBI Taxonomy" id="3242702"/>
    <lineage>
        <taxon>Bacteria</taxon>
        <taxon>Pseudomonadati</taxon>
        <taxon>Planctomycetota</taxon>
        <taxon>Phycisphaerae</taxon>
        <taxon>Phycisphaerales</taxon>
        <taxon>Phycisphaeraceae</taxon>
        <taxon>Natronomicrosphaera</taxon>
    </lineage>
</organism>
<dbReference type="InterPro" id="IPR003593">
    <property type="entry name" value="AAA+_ATPase"/>
</dbReference>
<feature type="coiled-coil region" evidence="3">
    <location>
        <begin position="549"/>
        <end position="576"/>
    </location>
</feature>
<dbReference type="Gene3D" id="3.40.50.300">
    <property type="entry name" value="P-loop containing nucleotide triphosphate hydrolases"/>
    <property type="match status" value="2"/>
</dbReference>
<reference evidence="6 7" key="1">
    <citation type="submission" date="2024-08" db="EMBL/GenBank/DDBJ databases">
        <title>Whole-genome sequencing of halo(alkali)philic microorganisms from hypersaline lakes.</title>
        <authorList>
            <person name="Sorokin D.Y."/>
            <person name="Merkel A.Y."/>
            <person name="Messina E."/>
            <person name="Yakimov M."/>
        </authorList>
    </citation>
    <scope>NUCLEOTIDE SEQUENCE [LARGE SCALE GENOMIC DNA]</scope>
    <source>
        <strain evidence="6 7">AB-hyl4</strain>
    </source>
</reference>
<dbReference type="PROSITE" id="PS50893">
    <property type="entry name" value="ABC_TRANSPORTER_2"/>
    <property type="match status" value="2"/>
</dbReference>
<dbReference type="Pfam" id="PF16326">
    <property type="entry name" value="ABC_tran_CTD"/>
    <property type="match status" value="1"/>
</dbReference>
<feature type="region of interest" description="Disordered" evidence="4">
    <location>
        <begin position="513"/>
        <end position="538"/>
    </location>
</feature>
<gene>
    <name evidence="6" type="ORF">ACERK3_10900</name>
</gene>
<feature type="domain" description="ABC transporter" evidence="5">
    <location>
        <begin position="5"/>
        <end position="234"/>
    </location>
</feature>
<protein>
    <submittedName>
        <fullName evidence="6">ABC-F family ATP-binding cassette domain-containing protein</fullName>
    </submittedName>
</protein>
<keyword evidence="2 6" id="KW-0067">ATP-binding</keyword>
<dbReference type="GO" id="GO:0005524">
    <property type="term" value="F:ATP binding"/>
    <property type="evidence" value="ECO:0007669"/>
    <property type="project" value="UniProtKB-KW"/>
</dbReference>
<dbReference type="InterPro" id="IPR037118">
    <property type="entry name" value="Val-tRNA_synth_C_sf"/>
</dbReference>
<dbReference type="CDD" id="cd03221">
    <property type="entry name" value="ABCF_EF-3"/>
    <property type="match status" value="2"/>
</dbReference>
<dbReference type="InterPro" id="IPR003439">
    <property type="entry name" value="ABC_transporter-like_ATP-bd"/>
</dbReference>
<accession>A0ABV4U5D3</accession>
<keyword evidence="1" id="KW-0547">Nucleotide-binding</keyword>
<proteinExistence type="predicted"/>
<dbReference type="PROSITE" id="PS00211">
    <property type="entry name" value="ABC_TRANSPORTER_1"/>
    <property type="match status" value="2"/>
</dbReference>
<dbReference type="SUPFAM" id="SSF52540">
    <property type="entry name" value="P-loop containing nucleoside triphosphate hydrolases"/>
    <property type="match status" value="2"/>
</dbReference>
<evidence type="ECO:0000259" key="5">
    <source>
        <dbReference type="PROSITE" id="PS50893"/>
    </source>
</evidence>
<evidence type="ECO:0000256" key="1">
    <source>
        <dbReference type="ARBA" id="ARBA00022741"/>
    </source>
</evidence>
<dbReference type="PANTHER" id="PTHR42855">
    <property type="entry name" value="ABC TRANSPORTER ATP-BINDING SUBUNIT"/>
    <property type="match status" value="1"/>
</dbReference>
<evidence type="ECO:0000256" key="4">
    <source>
        <dbReference type="SAM" id="MobiDB-lite"/>
    </source>
</evidence>
<dbReference type="RefSeq" id="WP_425345729.1">
    <property type="nucleotide sequence ID" value="NZ_JBGUBD010000006.1"/>
</dbReference>
<keyword evidence="3" id="KW-0175">Coiled coil</keyword>
<dbReference type="Gene3D" id="1.10.287.380">
    <property type="entry name" value="Valyl-tRNA synthetase, C-terminal domain"/>
    <property type="match status" value="1"/>
</dbReference>
<comment type="caution">
    <text evidence="6">The sequence shown here is derived from an EMBL/GenBank/DDBJ whole genome shotgun (WGS) entry which is preliminary data.</text>
</comment>
<dbReference type="InterPro" id="IPR017871">
    <property type="entry name" value="ABC_transporter-like_CS"/>
</dbReference>
<evidence type="ECO:0000313" key="6">
    <source>
        <dbReference type="EMBL" id="MFA9478804.1"/>
    </source>
</evidence>
<dbReference type="EMBL" id="JBGUBD010000006">
    <property type="protein sequence ID" value="MFA9478804.1"/>
    <property type="molecule type" value="Genomic_DNA"/>
</dbReference>
<dbReference type="Pfam" id="PF00005">
    <property type="entry name" value="ABC_tran"/>
    <property type="match status" value="2"/>
</dbReference>